<gene>
    <name evidence="4" type="ORF">NQ317_018886</name>
</gene>
<sequence>MVHPLPIIFFGDQYEYCQKDRVITIANAVAFKASEDTSKIIQELRDRMNWFFEYKITHPGIIDWEERSEHISILRAIMELISNEETGDIFESEDDEDDF</sequence>
<keyword evidence="1" id="KW-0378">Hydrolase</keyword>
<evidence type="ECO:0000256" key="2">
    <source>
        <dbReference type="ARBA" id="ARBA00022806"/>
    </source>
</evidence>
<keyword evidence="2" id="KW-0347">Helicase</keyword>
<keyword evidence="5" id="KW-1185">Reference proteome</keyword>
<reference evidence="4" key="1">
    <citation type="journal article" date="2023" name="Insect Mol. Biol.">
        <title>Genome sequencing provides insights into the evolution of gene families encoding plant cell wall-degrading enzymes in longhorned beetles.</title>
        <authorList>
            <person name="Shin N.R."/>
            <person name="Okamura Y."/>
            <person name="Kirsch R."/>
            <person name="Pauchet Y."/>
        </authorList>
    </citation>
    <scope>NUCLEOTIDE SEQUENCE</scope>
    <source>
        <strain evidence="4">MMC_N1</strain>
    </source>
</reference>
<organism evidence="4 5">
    <name type="scientific">Molorchus minor</name>
    <dbReference type="NCBI Taxonomy" id="1323400"/>
    <lineage>
        <taxon>Eukaryota</taxon>
        <taxon>Metazoa</taxon>
        <taxon>Ecdysozoa</taxon>
        <taxon>Arthropoda</taxon>
        <taxon>Hexapoda</taxon>
        <taxon>Insecta</taxon>
        <taxon>Pterygota</taxon>
        <taxon>Neoptera</taxon>
        <taxon>Endopterygota</taxon>
        <taxon>Coleoptera</taxon>
        <taxon>Polyphaga</taxon>
        <taxon>Cucujiformia</taxon>
        <taxon>Chrysomeloidea</taxon>
        <taxon>Cerambycidae</taxon>
        <taxon>Lamiinae</taxon>
        <taxon>Monochamini</taxon>
        <taxon>Molorchus</taxon>
    </lineage>
</organism>
<keyword evidence="2" id="KW-0067">ATP-binding</keyword>
<keyword evidence="2" id="KW-0547">Nucleotide-binding</keyword>
<evidence type="ECO:0000313" key="5">
    <source>
        <dbReference type="Proteomes" id="UP001162164"/>
    </source>
</evidence>
<feature type="domain" description="RNA helicase C-terminal" evidence="3">
    <location>
        <begin position="29"/>
        <end position="83"/>
    </location>
</feature>
<evidence type="ECO:0000256" key="1">
    <source>
        <dbReference type="ARBA" id="ARBA00022801"/>
    </source>
</evidence>
<dbReference type="InterPro" id="IPR059023">
    <property type="entry name" value="RNA_hel_CTD"/>
</dbReference>
<protein>
    <recommendedName>
        <fullName evidence="3">RNA helicase C-terminal domain-containing protein</fullName>
    </recommendedName>
</protein>
<proteinExistence type="predicted"/>
<dbReference type="EMBL" id="JAPWTJ010000519">
    <property type="protein sequence ID" value="KAJ8977681.1"/>
    <property type="molecule type" value="Genomic_DNA"/>
</dbReference>
<accession>A0ABQ9JIG0</accession>
<evidence type="ECO:0000313" key="4">
    <source>
        <dbReference type="EMBL" id="KAJ8977681.1"/>
    </source>
</evidence>
<name>A0ABQ9JIG0_9CUCU</name>
<dbReference type="Pfam" id="PF26026">
    <property type="entry name" value="RNA_hel_CTD"/>
    <property type="match status" value="1"/>
</dbReference>
<comment type="caution">
    <text evidence="4">The sequence shown here is derived from an EMBL/GenBank/DDBJ whole genome shotgun (WGS) entry which is preliminary data.</text>
</comment>
<dbReference type="Proteomes" id="UP001162164">
    <property type="component" value="Unassembled WGS sequence"/>
</dbReference>
<evidence type="ECO:0000259" key="3">
    <source>
        <dbReference type="Pfam" id="PF26026"/>
    </source>
</evidence>